<evidence type="ECO:0000313" key="2">
    <source>
        <dbReference type="EMBL" id="MBW6533287.1"/>
    </source>
</evidence>
<evidence type="ECO:0000256" key="1">
    <source>
        <dbReference type="SAM" id="SignalP"/>
    </source>
</evidence>
<name>A0ABS7BUL1_9SPHN</name>
<feature type="signal peptide" evidence="1">
    <location>
        <begin position="1"/>
        <end position="29"/>
    </location>
</feature>
<protein>
    <submittedName>
        <fullName evidence="2">DUF1440 domain-containing protein</fullName>
    </submittedName>
</protein>
<organism evidence="2 3">
    <name type="scientific">Sphingomonas citri</name>
    <dbReference type="NCBI Taxonomy" id="2862499"/>
    <lineage>
        <taxon>Bacteria</taxon>
        <taxon>Pseudomonadati</taxon>
        <taxon>Pseudomonadota</taxon>
        <taxon>Alphaproteobacteria</taxon>
        <taxon>Sphingomonadales</taxon>
        <taxon>Sphingomonadaceae</taxon>
        <taxon>Sphingomonas</taxon>
    </lineage>
</organism>
<dbReference type="EMBL" id="JAHXZN010000019">
    <property type="protein sequence ID" value="MBW6533287.1"/>
    <property type="molecule type" value="Genomic_DNA"/>
</dbReference>
<proteinExistence type="predicted"/>
<accession>A0ABS7BUL1</accession>
<comment type="caution">
    <text evidence="2">The sequence shown here is derived from an EMBL/GenBank/DDBJ whole genome shotgun (WGS) entry which is preliminary data.</text>
</comment>
<feature type="chain" id="PRO_5046308282" evidence="1">
    <location>
        <begin position="30"/>
        <end position="159"/>
    </location>
</feature>
<sequence>MRSLLTTVAIGLGAGLVASLAMDQFQAAAAPALGQSGGNDDPATVKAADSVSQVVGGRPVTQKHRRLAGGAMHYGVGAALGIGYVAAAERWPETATGFGLPFGAMTMLLLDDLLVPAAGWGPWPEAEAKGNLYTLASHLVFAATVEGVRRGADALLDND</sequence>
<dbReference type="Proteomes" id="UP000759103">
    <property type="component" value="Unassembled WGS sequence"/>
</dbReference>
<keyword evidence="3" id="KW-1185">Reference proteome</keyword>
<dbReference type="RefSeq" id="WP_219750808.1">
    <property type="nucleotide sequence ID" value="NZ_JAHXZN010000019.1"/>
</dbReference>
<evidence type="ECO:0000313" key="3">
    <source>
        <dbReference type="Proteomes" id="UP000759103"/>
    </source>
</evidence>
<gene>
    <name evidence="2" type="ORF">KZ820_21320</name>
</gene>
<reference evidence="2 3" key="1">
    <citation type="submission" date="2021-07" db="EMBL/GenBank/DDBJ databases">
        <title>Sphingomonas sp.</title>
        <authorList>
            <person name="Feng G."/>
            <person name="Li J."/>
            <person name="Pan M."/>
        </authorList>
    </citation>
    <scope>NUCLEOTIDE SEQUENCE [LARGE SCALE GENOMIC DNA]</scope>
    <source>
        <strain evidence="2 3">RRHST34</strain>
    </source>
</reference>
<keyword evidence="1" id="KW-0732">Signal</keyword>